<accession>A0AAQ3XGX5</accession>
<evidence type="ECO:0000313" key="2">
    <source>
        <dbReference type="Proteomes" id="UP001341281"/>
    </source>
</evidence>
<evidence type="ECO:0000313" key="1">
    <source>
        <dbReference type="EMBL" id="WVZ96117.1"/>
    </source>
</evidence>
<dbReference type="AlphaFoldDB" id="A0AAQ3XGX5"/>
<sequence length="117" mass="13352">MSMDIFAQNDSWSTQVDRSTRVGGAMSSRSKLEWFGEATRYHRWALASGYYCVGNKNKAVVCEFMEFFIDSSDFKSVLIWITTSPSTHPEQLINDKGALLMVLSSEIFSPSLLEYRF</sequence>
<proteinExistence type="predicted"/>
<reference evidence="1 2" key="1">
    <citation type="submission" date="2024-02" db="EMBL/GenBank/DDBJ databases">
        <title>High-quality chromosome-scale genome assembly of Pensacola bahiagrass (Paspalum notatum Flugge var. saurae).</title>
        <authorList>
            <person name="Vega J.M."/>
            <person name="Podio M."/>
            <person name="Orjuela J."/>
            <person name="Siena L.A."/>
            <person name="Pessino S.C."/>
            <person name="Combes M.C."/>
            <person name="Mariac C."/>
            <person name="Albertini E."/>
            <person name="Pupilli F."/>
            <person name="Ortiz J.P.A."/>
            <person name="Leblanc O."/>
        </authorList>
    </citation>
    <scope>NUCLEOTIDE SEQUENCE [LARGE SCALE GENOMIC DNA]</scope>
    <source>
        <strain evidence="1">R1</strain>
        <tissue evidence="1">Leaf</tissue>
    </source>
</reference>
<organism evidence="1 2">
    <name type="scientific">Paspalum notatum var. saurae</name>
    <dbReference type="NCBI Taxonomy" id="547442"/>
    <lineage>
        <taxon>Eukaryota</taxon>
        <taxon>Viridiplantae</taxon>
        <taxon>Streptophyta</taxon>
        <taxon>Embryophyta</taxon>
        <taxon>Tracheophyta</taxon>
        <taxon>Spermatophyta</taxon>
        <taxon>Magnoliopsida</taxon>
        <taxon>Liliopsida</taxon>
        <taxon>Poales</taxon>
        <taxon>Poaceae</taxon>
        <taxon>PACMAD clade</taxon>
        <taxon>Panicoideae</taxon>
        <taxon>Andropogonodae</taxon>
        <taxon>Paspaleae</taxon>
        <taxon>Paspalinae</taxon>
        <taxon>Paspalum</taxon>
    </lineage>
</organism>
<protein>
    <submittedName>
        <fullName evidence="1">Uncharacterized protein</fullName>
    </submittedName>
</protein>
<name>A0AAQ3XGX5_PASNO</name>
<keyword evidence="2" id="KW-1185">Reference proteome</keyword>
<dbReference type="Proteomes" id="UP001341281">
    <property type="component" value="Chromosome 10"/>
</dbReference>
<dbReference type="EMBL" id="CP144754">
    <property type="protein sequence ID" value="WVZ96117.1"/>
    <property type="molecule type" value="Genomic_DNA"/>
</dbReference>
<gene>
    <name evidence="1" type="ORF">U9M48_041793</name>
</gene>